<dbReference type="InterPro" id="IPR051313">
    <property type="entry name" value="Bact_iron-sidero_bind"/>
</dbReference>
<dbReference type="EMBL" id="LAJE02000213">
    <property type="protein sequence ID" value="OEO30376.1"/>
    <property type="molecule type" value="Genomic_DNA"/>
</dbReference>
<evidence type="ECO:0000256" key="6">
    <source>
        <dbReference type="SAM" id="SignalP"/>
    </source>
</evidence>
<evidence type="ECO:0000256" key="2">
    <source>
        <dbReference type="ARBA" id="ARBA00008814"/>
    </source>
</evidence>
<evidence type="ECO:0000256" key="4">
    <source>
        <dbReference type="ARBA" id="ARBA00022496"/>
    </source>
</evidence>
<dbReference type="OrthoDB" id="1846031at2"/>
<keyword evidence="3" id="KW-0813">Transport</keyword>
<evidence type="ECO:0000259" key="7">
    <source>
        <dbReference type="PROSITE" id="PS50983"/>
    </source>
</evidence>
<feature type="domain" description="Fe/B12 periplasmic-binding" evidence="7">
    <location>
        <begin position="44"/>
        <end position="317"/>
    </location>
</feature>
<dbReference type="PROSITE" id="PS50983">
    <property type="entry name" value="FE_B12_PBP"/>
    <property type="match status" value="1"/>
</dbReference>
<dbReference type="GO" id="GO:1901678">
    <property type="term" value="P:iron coordination entity transport"/>
    <property type="evidence" value="ECO:0007669"/>
    <property type="project" value="UniProtKB-ARBA"/>
</dbReference>
<evidence type="ECO:0000313" key="9">
    <source>
        <dbReference type="Proteomes" id="UP000095463"/>
    </source>
</evidence>
<feature type="signal peptide" evidence="6">
    <location>
        <begin position="1"/>
        <end position="22"/>
    </location>
</feature>
<feature type="chain" id="PRO_5009190356" description="Fe/B12 periplasmic-binding domain-containing protein" evidence="6">
    <location>
        <begin position="23"/>
        <end position="322"/>
    </location>
</feature>
<sequence length="322" mass="34093">MRLVLHAVAALFLALLASPALAQSFPVTIKHALGETVIPAAPQRIVTLGWSSTDAAIALGTVPVGFPSFRSAGFDKDIVPWVEEAIAKVGGATPETFDDSAGAPIEKIAALKPDLILAVYSGISEDEYKLLSQIAPVVAYPEQPWTATWQQVISISGEAMGRPAEATALVAELEAFIKAEAAKYPALSGKSAVTLIDYNGAAAIHSADDARAKLLALAGLAIPERSPAGGDLQGFWYPLSYENFDQIPADILIGFFNAPELADEFFARPYIAAASQVKSGAYVKMDDRILNMSVISSSALSIKWGMPRYFEKVAAAAERVGK</sequence>
<organism evidence="8 9">
    <name type="scientific">Devosia insulae DS-56</name>
    <dbReference type="NCBI Taxonomy" id="1116389"/>
    <lineage>
        <taxon>Bacteria</taxon>
        <taxon>Pseudomonadati</taxon>
        <taxon>Pseudomonadota</taxon>
        <taxon>Alphaproteobacteria</taxon>
        <taxon>Hyphomicrobiales</taxon>
        <taxon>Devosiaceae</taxon>
        <taxon>Devosia</taxon>
    </lineage>
</organism>
<comment type="caution">
    <text evidence="8">The sequence shown here is derived from an EMBL/GenBank/DDBJ whole genome shotgun (WGS) entry which is preliminary data.</text>
</comment>
<dbReference type="SUPFAM" id="SSF53807">
    <property type="entry name" value="Helical backbone' metal receptor"/>
    <property type="match status" value="1"/>
</dbReference>
<dbReference type="AlphaFoldDB" id="A0A1E5XP36"/>
<evidence type="ECO:0000256" key="1">
    <source>
        <dbReference type="ARBA" id="ARBA00004196"/>
    </source>
</evidence>
<dbReference type="Gene3D" id="3.40.50.1980">
    <property type="entry name" value="Nitrogenase molybdenum iron protein domain"/>
    <property type="match status" value="2"/>
</dbReference>
<gene>
    <name evidence="8" type="ORF">VW23_021655</name>
</gene>
<name>A0A1E5XP36_9HYPH</name>
<keyword evidence="9" id="KW-1185">Reference proteome</keyword>
<evidence type="ECO:0000256" key="5">
    <source>
        <dbReference type="ARBA" id="ARBA00022729"/>
    </source>
</evidence>
<dbReference type="Pfam" id="PF01497">
    <property type="entry name" value="Peripla_BP_2"/>
    <property type="match status" value="1"/>
</dbReference>
<dbReference type="Proteomes" id="UP000095463">
    <property type="component" value="Unassembled WGS sequence"/>
</dbReference>
<keyword evidence="4" id="KW-0408">Iron</keyword>
<dbReference type="RefSeq" id="WP_069910412.1">
    <property type="nucleotide sequence ID" value="NZ_LAJE02000213.1"/>
</dbReference>
<dbReference type="PANTHER" id="PTHR30532">
    <property type="entry name" value="IRON III DICITRATE-BINDING PERIPLASMIC PROTEIN"/>
    <property type="match status" value="1"/>
</dbReference>
<protein>
    <recommendedName>
        <fullName evidence="7">Fe/B12 periplasmic-binding domain-containing protein</fullName>
    </recommendedName>
</protein>
<keyword evidence="4" id="KW-0406">Ion transport</keyword>
<proteinExistence type="inferred from homology"/>
<evidence type="ECO:0000313" key="8">
    <source>
        <dbReference type="EMBL" id="OEO30376.1"/>
    </source>
</evidence>
<accession>A0A1E5XP36</accession>
<evidence type="ECO:0000256" key="3">
    <source>
        <dbReference type="ARBA" id="ARBA00022448"/>
    </source>
</evidence>
<comment type="similarity">
    <text evidence="2">Belongs to the bacterial solute-binding protein 8 family.</text>
</comment>
<dbReference type="InterPro" id="IPR002491">
    <property type="entry name" value="ABC_transptr_periplasmic_BD"/>
</dbReference>
<dbReference type="GO" id="GO:0030288">
    <property type="term" value="C:outer membrane-bounded periplasmic space"/>
    <property type="evidence" value="ECO:0007669"/>
    <property type="project" value="TreeGrafter"/>
</dbReference>
<comment type="subcellular location">
    <subcellularLocation>
        <location evidence="1">Cell envelope</location>
    </subcellularLocation>
</comment>
<keyword evidence="5 6" id="KW-0732">Signal</keyword>
<reference evidence="8 9" key="1">
    <citation type="journal article" date="2015" name="Genome Announc.">
        <title>Genome Assemblies of Three Soil-Associated Devosia species: D. insulae, D. limi, and D. soli.</title>
        <authorList>
            <person name="Hassan Y.I."/>
            <person name="Lepp D."/>
            <person name="Zhou T."/>
        </authorList>
    </citation>
    <scope>NUCLEOTIDE SEQUENCE [LARGE SCALE GENOMIC DNA]</scope>
    <source>
        <strain evidence="8 9">DS-56</strain>
    </source>
</reference>
<dbReference type="PANTHER" id="PTHR30532:SF24">
    <property type="entry name" value="FERRIC ENTEROBACTIN-BINDING PERIPLASMIC PROTEIN FEPB"/>
    <property type="match status" value="1"/>
</dbReference>
<keyword evidence="4" id="KW-0410">Iron transport</keyword>